<name>A0ABU7RJV5_9BACT</name>
<dbReference type="InterPro" id="IPR006665">
    <property type="entry name" value="OmpA-like"/>
</dbReference>
<dbReference type="Gene3D" id="3.30.1330.60">
    <property type="entry name" value="OmpA-like domain"/>
    <property type="match status" value="1"/>
</dbReference>
<feature type="transmembrane region" description="Helical" evidence="5">
    <location>
        <begin position="210"/>
        <end position="228"/>
    </location>
</feature>
<dbReference type="SUPFAM" id="SSF103088">
    <property type="entry name" value="OmpA-like"/>
    <property type="match status" value="1"/>
</dbReference>
<dbReference type="Pfam" id="PF06078">
    <property type="entry name" value="DUF937"/>
    <property type="match status" value="1"/>
</dbReference>
<dbReference type="EMBL" id="JAZGLY010000009">
    <property type="protein sequence ID" value="MEE6188256.1"/>
    <property type="molecule type" value="Genomic_DNA"/>
</dbReference>
<dbReference type="PRINTS" id="PR01021">
    <property type="entry name" value="OMPADOMAIN"/>
</dbReference>
<dbReference type="Proteomes" id="UP001357452">
    <property type="component" value="Unassembled WGS sequence"/>
</dbReference>
<organism evidence="7 8">
    <name type="scientific">Niabella digestorum</name>
    <dbReference type="NCBI Taxonomy" id="3117701"/>
    <lineage>
        <taxon>Bacteria</taxon>
        <taxon>Pseudomonadati</taxon>
        <taxon>Bacteroidota</taxon>
        <taxon>Chitinophagia</taxon>
        <taxon>Chitinophagales</taxon>
        <taxon>Chitinophagaceae</taxon>
        <taxon>Niabella</taxon>
    </lineage>
</organism>
<keyword evidence="5" id="KW-1133">Transmembrane helix</keyword>
<dbReference type="PANTHER" id="PTHR30329:SF21">
    <property type="entry name" value="LIPOPROTEIN YIAD-RELATED"/>
    <property type="match status" value="1"/>
</dbReference>
<keyword evidence="8" id="KW-1185">Reference proteome</keyword>
<keyword evidence="5" id="KW-0812">Transmembrane</keyword>
<evidence type="ECO:0000313" key="7">
    <source>
        <dbReference type="EMBL" id="MEE6188256.1"/>
    </source>
</evidence>
<reference evidence="7 8" key="1">
    <citation type="submission" date="2024-01" db="EMBL/GenBank/DDBJ databases">
        <title>Niabella digestum sp. nov., isolated from waste digestion system.</title>
        <authorList>
            <person name="Zhang L."/>
        </authorList>
    </citation>
    <scope>NUCLEOTIDE SEQUENCE [LARGE SCALE GENOMIC DNA]</scope>
    <source>
        <strain evidence="7 8">A18</strain>
    </source>
</reference>
<proteinExistence type="predicted"/>
<gene>
    <name evidence="7" type="ORF">V2H41_13330</name>
</gene>
<dbReference type="PROSITE" id="PS51123">
    <property type="entry name" value="OMPA_2"/>
    <property type="match status" value="1"/>
</dbReference>
<keyword evidence="2 4" id="KW-0472">Membrane</keyword>
<evidence type="ECO:0000256" key="3">
    <source>
        <dbReference type="ARBA" id="ARBA00023237"/>
    </source>
</evidence>
<dbReference type="InterPro" id="IPR009282">
    <property type="entry name" value="DUF937"/>
</dbReference>
<accession>A0ABU7RJV5</accession>
<dbReference type="RefSeq" id="WP_330975662.1">
    <property type="nucleotide sequence ID" value="NZ_JAZGLY010000009.1"/>
</dbReference>
<evidence type="ECO:0000256" key="4">
    <source>
        <dbReference type="PROSITE-ProRule" id="PRU00473"/>
    </source>
</evidence>
<evidence type="ECO:0000256" key="2">
    <source>
        <dbReference type="ARBA" id="ARBA00023136"/>
    </source>
</evidence>
<sequence>MSINIVDLVKNYISQDLISKASSFLGENEGGVSKALSGLIPSVLGGIISKGTASESSAQQLLDAAKEANNTGLLGNLGSLFDNQDLLSKGSGWVGNLFGGQSNTLVDLISKFAGIKSSSSSSLLNMITPLILGLLGKKAQDDNLNAGGFLNLLASQKNNVLSALPTGLGTIASTLGLGAIGESAKAAVEGLQNTASSAYKNVESGGGNKWLWPLLILAALVLLLWWLLGKGCNQNVEGNAITEDTADAAAEPVTAGGTLDTVTGNYIYDVGPNIEIKLPDGTVLNVGANSTEAKLYKMLTDDAFTVDTVNKSANWIVLDRVYFETGKSILTAESAAQVSNIATILKNFPAASIKLGGYTDNTGDAQVNKKVSAERAKIVAQELIKAGATANQVVEAEGYGPEFPVCPANDTPECRAQNRRVDLKVATK</sequence>
<dbReference type="InterPro" id="IPR050330">
    <property type="entry name" value="Bact_OuterMem_StrucFunc"/>
</dbReference>
<dbReference type="CDD" id="cd07185">
    <property type="entry name" value="OmpA_C-like"/>
    <property type="match status" value="1"/>
</dbReference>
<comment type="caution">
    <text evidence="7">The sequence shown here is derived from an EMBL/GenBank/DDBJ whole genome shotgun (WGS) entry which is preliminary data.</text>
</comment>
<dbReference type="InterPro" id="IPR036737">
    <property type="entry name" value="OmpA-like_sf"/>
</dbReference>
<feature type="domain" description="OmpA-like" evidence="6">
    <location>
        <begin position="311"/>
        <end position="428"/>
    </location>
</feature>
<evidence type="ECO:0000259" key="6">
    <source>
        <dbReference type="PROSITE" id="PS51123"/>
    </source>
</evidence>
<evidence type="ECO:0000313" key="8">
    <source>
        <dbReference type="Proteomes" id="UP001357452"/>
    </source>
</evidence>
<comment type="subcellular location">
    <subcellularLocation>
        <location evidence="1">Cell outer membrane</location>
    </subcellularLocation>
</comment>
<dbReference type="Pfam" id="PF00691">
    <property type="entry name" value="OmpA"/>
    <property type="match status" value="1"/>
</dbReference>
<evidence type="ECO:0000256" key="1">
    <source>
        <dbReference type="ARBA" id="ARBA00004442"/>
    </source>
</evidence>
<dbReference type="PANTHER" id="PTHR30329">
    <property type="entry name" value="STATOR ELEMENT OF FLAGELLAR MOTOR COMPLEX"/>
    <property type="match status" value="1"/>
</dbReference>
<dbReference type="InterPro" id="IPR006664">
    <property type="entry name" value="OMP_bac"/>
</dbReference>
<keyword evidence="3" id="KW-0998">Cell outer membrane</keyword>
<evidence type="ECO:0000256" key="5">
    <source>
        <dbReference type="SAM" id="Phobius"/>
    </source>
</evidence>
<protein>
    <submittedName>
        <fullName evidence="7">OmpA family protein</fullName>
    </submittedName>
</protein>